<name>M8CNB3_AEGTA</name>
<evidence type="ECO:0000259" key="1">
    <source>
        <dbReference type="Pfam" id="PF00195"/>
    </source>
</evidence>
<proteinExistence type="predicted"/>
<reference evidence="2" key="1">
    <citation type="submission" date="2015-06" db="UniProtKB">
        <authorList>
            <consortium name="EnsemblPlants"/>
        </authorList>
    </citation>
    <scope>IDENTIFICATION</scope>
</reference>
<protein>
    <submittedName>
        <fullName evidence="2">Chalcone synthase</fullName>
    </submittedName>
</protein>
<dbReference type="InterPro" id="IPR001099">
    <property type="entry name" value="Chalcone/stilbene_synt_N"/>
</dbReference>
<dbReference type="GO" id="GO:0030639">
    <property type="term" value="P:polyketide biosynthetic process"/>
    <property type="evidence" value="ECO:0007669"/>
    <property type="project" value="TreeGrafter"/>
</dbReference>
<feature type="domain" description="Chalcone/stilbene synthase N-terminal" evidence="1">
    <location>
        <begin position="127"/>
        <end position="196"/>
    </location>
</feature>
<dbReference type="InterPro" id="IPR016039">
    <property type="entry name" value="Thiolase-like"/>
</dbReference>
<dbReference type="GO" id="GO:0016747">
    <property type="term" value="F:acyltransferase activity, transferring groups other than amino-acyl groups"/>
    <property type="evidence" value="ECO:0007669"/>
    <property type="project" value="InterPro"/>
</dbReference>
<dbReference type="PANTHER" id="PTHR11877">
    <property type="entry name" value="HYDROXYMETHYLGLUTARYL-COA SYNTHASE"/>
    <property type="match status" value="1"/>
</dbReference>
<evidence type="ECO:0000313" key="2">
    <source>
        <dbReference type="EnsemblPlants" id="EMT28962"/>
    </source>
</evidence>
<organism evidence="2">
    <name type="scientific">Aegilops tauschii</name>
    <name type="common">Tausch's goatgrass</name>
    <name type="synonym">Aegilops squarrosa</name>
    <dbReference type="NCBI Taxonomy" id="37682"/>
    <lineage>
        <taxon>Eukaryota</taxon>
        <taxon>Viridiplantae</taxon>
        <taxon>Streptophyta</taxon>
        <taxon>Embryophyta</taxon>
        <taxon>Tracheophyta</taxon>
        <taxon>Spermatophyta</taxon>
        <taxon>Magnoliopsida</taxon>
        <taxon>Liliopsida</taxon>
        <taxon>Poales</taxon>
        <taxon>Poaceae</taxon>
        <taxon>BOP clade</taxon>
        <taxon>Pooideae</taxon>
        <taxon>Triticodae</taxon>
        <taxon>Triticeae</taxon>
        <taxon>Triticinae</taxon>
        <taxon>Aegilops</taxon>
    </lineage>
</organism>
<dbReference type="InterPro" id="IPR011141">
    <property type="entry name" value="Polyketide_synthase_type-III"/>
</dbReference>
<sequence>MEGKASGVLGVSILVALARLCASEISCLCKLHYLHCSSTVFFTLFSLKVKWMILILRKLLYEFYVSHKVNCLKRRITNVGACNVKRKRSSDFPVANTFTRYFGKFLSTLSNLGSRVQLSSRIGVEGIGMRFFHHTDELLATHPDLSLDATMDVVATAAPELAASAAVNAIAEWGCTAGDITHLVVITNAGSHALGTGVRLVLPSASASCATDGLFLTST</sequence>
<dbReference type="EnsemblPlants" id="EMT28962">
    <property type="protein sequence ID" value="EMT28962"/>
    <property type="gene ID" value="F775_24682"/>
</dbReference>
<dbReference type="Pfam" id="PF00195">
    <property type="entry name" value="Chal_sti_synt_N"/>
    <property type="match status" value="1"/>
</dbReference>
<dbReference type="PANTHER" id="PTHR11877:SF48">
    <property type="entry name" value="CHALCONE SYNTHASE"/>
    <property type="match status" value="1"/>
</dbReference>
<accession>M8CNB3</accession>
<dbReference type="SUPFAM" id="SSF53901">
    <property type="entry name" value="Thiolase-like"/>
    <property type="match status" value="1"/>
</dbReference>
<dbReference type="Gene3D" id="3.40.47.10">
    <property type="match status" value="1"/>
</dbReference>
<dbReference type="AlphaFoldDB" id="M8CNB3"/>